<proteinExistence type="predicted"/>
<gene>
    <name evidence="5" type="ORF">PGABG01_1333200</name>
</gene>
<dbReference type="PANTHER" id="PTHR13270:SF14">
    <property type="entry name" value="SEX DETERMINATION AND DOSAGE COMPENSATION PROTEIN SDC-2"/>
    <property type="match status" value="1"/>
</dbReference>
<feature type="coiled-coil region" evidence="1">
    <location>
        <begin position="2592"/>
        <end position="2619"/>
    </location>
</feature>
<protein>
    <submittedName>
        <fullName evidence="5">Reticulocyte binding protein 2 homologue b</fullName>
    </submittedName>
</protein>
<keyword evidence="3" id="KW-0812">Transmembrane</keyword>
<evidence type="ECO:0000313" key="5">
    <source>
        <dbReference type="EMBL" id="SOV17706.1"/>
    </source>
</evidence>
<keyword evidence="1" id="KW-0175">Coiled coil</keyword>
<feature type="region of interest" description="Disordered" evidence="2">
    <location>
        <begin position="2685"/>
        <end position="2986"/>
    </location>
</feature>
<feature type="compositionally biased region" description="Basic and acidic residues" evidence="2">
    <location>
        <begin position="2825"/>
        <end position="2835"/>
    </location>
</feature>
<feature type="compositionally biased region" description="Basic and acidic residues" evidence="2">
    <location>
        <begin position="2804"/>
        <end position="2818"/>
    </location>
</feature>
<organism evidence="5 6">
    <name type="scientific">Plasmodium gaboni</name>
    <dbReference type="NCBI Taxonomy" id="647221"/>
    <lineage>
        <taxon>Eukaryota</taxon>
        <taxon>Sar</taxon>
        <taxon>Alveolata</taxon>
        <taxon>Apicomplexa</taxon>
        <taxon>Aconoidasida</taxon>
        <taxon>Haemosporida</taxon>
        <taxon>Plasmodiidae</taxon>
        <taxon>Plasmodium</taxon>
        <taxon>Plasmodium (Laverania)</taxon>
    </lineage>
</organism>
<feature type="compositionally biased region" description="Polar residues" evidence="2">
    <location>
        <begin position="2951"/>
        <end position="2965"/>
    </location>
</feature>
<keyword evidence="4" id="KW-0732">Signal</keyword>
<feature type="compositionally biased region" description="Polar residues" evidence="2">
    <location>
        <begin position="3021"/>
        <end position="3031"/>
    </location>
</feature>
<feature type="compositionally biased region" description="Low complexity" evidence="2">
    <location>
        <begin position="2941"/>
        <end position="2950"/>
    </location>
</feature>
<keyword evidence="3" id="KW-0472">Membrane</keyword>
<evidence type="ECO:0000313" key="6">
    <source>
        <dbReference type="Proteomes" id="UP000831156"/>
    </source>
</evidence>
<feature type="compositionally biased region" description="Basic and acidic residues" evidence="2">
    <location>
        <begin position="2966"/>
        <end position="2976"/>
    </location>
</feature>
<feature type="compositionally biased region" description="Basic and acidic residues" evidence="2">
    <location>
        <begin position="2781"/>
        <end position="2791"/>
    </location>
</feature>
<feature type="compositionally biased region" description="Basic and acidic residues" evidence="2">
    <location>
        <begin position="2685"/>
        <end position="2764"/>
    </location>
</feature>
<name>A0ABY1USR0_9APIC</name>
<feature type="coiled-coil region" evidence="1">
    <location>
        <begin position="1301"/>
        <end position="1377"/>
    </location>
</feature>
<keyword evidence="6" id="KW-1185">Reference proteome</keyword>
<evidence type="ECO:0000256" key="2">
    <source>
        <dbReference type="SAM" id="MobiDB-lite"/>
    </source>
</evidence>
<feature type="region of interest" description="Disordered" evidence="2">
    <location>
        <begin position="3021"/>
        <end position="3065"/>
    </location>
</feature>
<feature type="coiled-coil region" evidence="1">
    <location>
        <begin position="2030"/>
        <end position="2131"/>
    </location>
</feature>
<feature type="coiled-coil region" evidence="1">
    <location>
        <begin position="2452"/>
        <end position="2486"/>
    </location>
</feature>
<feature type="coiled-coil region" evidence="1">
    <location>
        <begin position="1140"/>
        <end position="1167"/>
    </location>
</feature>
<feature type="coiled-coil region" evidence="1">
    <location>
        <begin position="2343"/>
        <end position="2370"/>
    </location>
</feature>
<feature type="compositionally biased region" description="Basic and acidic residues" evidence="2">
    <location>
        <begin position="2852"/>
        <end position="2868"/>
    </location>
</feature>
<dbReference type="Proteomes" id="UP000831156">
    <property type="component" value="Chromosome 13"/>
</dbReference>
<accession>A0ABY1USR0</accession>
<feature type="coiled-coil region" evidence="1">
    <location>
        <begin position="502"/>
        <end position="529"/>
    </location>
</feature>
<evidence type="ECO:0000256" key="3">
    <source>
        <dbReference type="SAM" id="Phobius"/>
    </source>
</evidence>
<feature type="coiled-coil region" evidence="1">
    <location>
        <begin position="1804"/>
        <end position="1838"/>
    </location>
</feature>
<feature type="compositionally biased region" description="Polar residues" evidence="2">
    <location>
        <begin position="2891"/>
        <end position="2913"/>
    </location>
</feature>
<sequence>MKTTLFRIISFFNIIFFFLDSSHEHFIRQLSDTSGGSSVTNFNFSEENILKSDEEKNDHNDNHISLNRLYRKKPYMKRSLINLKNDLFKLEPVSYIQKYHNSNINRSDIFNDKKEKNSNVYSNMYSNVYSNVYSNMSSLHSFVEEGKEEVGRFSIWGSNSVLDHIDVLRDNGSVVFSVQPYYVDIYTCKETTLFTTSFYKDLDKRSTSKITETIKKFNEEIIKNEEQCLDGGKTNFDNLLIVLENAEKANVRKSSFDSTLSNYKNKKSNFYNCLKNKKSNYDRKIKSIKNDITKVLKSIQCTGNMCETKSYVMNNNLYLLRVNEITSTAIDYYLNRAKELLESSTKLVNPIKMKLGDNKNMYSIGYIHEEIKDIIKRYNFHLDNIKKGKEYIQNISKDKTIPEKMKRDDLIKKIFESCKNFSSLKYSSEIISKLDSLFIKNEEILNNLFNNIFNTFKKKYETFLDMKTIQSKYETVMTLSERLLEYATDVLKANPQKPIDPKANLDSEIVKLQMKINEKSSELDNAISQVNTLVAIMKSLYDVILSEKASMDEMENKELNLNNYIEKTEYLLYASDIFKTKSNIINNNSKNISSKYIIIEGLKKYIDELNSLITDFKDSQEILIKDDELKKNMKTDYSDNIKFIEENVTNINEIILLKHSINQRIVDIDDLNSLNLININDFINEKDKSQEKVTSNLKELYEGNFEELESELSEFLDTKYLFHEKKNVNDMKTILNTSKSARDKLNFIKSDNITNTITLLKTELSNLLNVKENIIKKLLNYIEENMQNSLNKYIITYTDINNKMEDYKEEIESLGLYKDTIKNIQKEYISHLYENDKNALAVHNTSMQILQYKDIIQKIKNKISDDIKLLKKYKEMHQDLLNSYENLDKKLRDNTYIKEMHTASLIQITENIPYEDKPISELENEFNNSNQKLDNILQDINTMDLNISILQTLNIGINGCNTNNIKLQDLINKKKELNNILNDQKGIIQNDDIMHDNEKENFSNILKKEEEKLEKELDDIKFNNLKTDIDILLNSYNKSKENIENNVKINLDALEKEKDNWINFKSTIDILYVEYNICNQTSQNTITQQKNDIIELIYKRIKDINQDIIKKVDDYYSLSDIALTKLKSINFNIDKEKYKNPKSQENIKLLENRVTTLEKKINEDKDALIQIKKSSNDYFVNAGNEKNKEETQYNEKRKAMGDIYKDIKKKLDEINNKKLIDITLNEANEIESGYERILIDDICEQIVEKSKQNDNINKEIETYKTSIDYVDAGVSKTRSDHLLNEDKNIYNSFFYEDKLDYKSYFDKLKSLYENINKLTNESNGLKSDAHNKNTKVDKLKEINLQVFSNLENIIKDVEKLENTLHELKDMYHFLETIDINQILTSIRNSMQKSEEHSSETKKIFQQSVDITNQFIKDVEILKTSVNENFESLNDDKIDENIKSLLLKKEEISEKRKQVDKYITDVEYNKEQSALHLRYASRGIYVIDLFIKHKIINPSDGKNFDINKVKELINKTEQVSKEAIEYANNMDGKNKEIIKIENELYDLINNNIRLLKGAKYEKVRKQAQNAFNDINNIHSNIKSILTKSEEQLDAIKKQPNIKRQGEILKNEKTKIAYITIQINKGRIEYNLSNILNMKNNINNILNKSTGYINDVSKPEEFVINIESLNMNDIYNKDKDLLINILREKENMDAEYKRMNEMYKYISEREKEIEKHKRNYEIGNMEYIKNEADEKKKYMESNKNSLNRLMDSITSIYHNKYINDYNINENVEKHQNFLSEIYKQFNVSYDIINTKMTEIIKDNLDYNQVKEIKDVAQIEFDKLNKNVDDLKNYLNKIKEEEGHRLIDYIKKKIFNLYVKCSEQNNIIDDSYNYITAKKQHISTIEDAQFLSDTMNAIEEKNKSVQNIEICARREDIKILLPDVIKLVNFSGIKVLSDRNIEITPENCIDFTNVLNFQIHFERKNEIPSKSENDSGVHIEHLSNNSNETIDNVKLYKDIIESYTISGQILKHLDNIEKRKEECNTLVMDCEKIHDLSKALIDLKIQISSLSNKENDISNNIDIVSNKLKEIGALQHNLEKYKEILNNVEEYKYLDDTKNAYIVKKDEILKNVDIKKTEEDFNKYFNDLNELEDYISLSANQMEIKTVVEKSYDSFFEINKNINNIDNEMKIMIPKLDELLNERHNIDISLYNSLIRNIKNKIAIDIKNIREKENDTKTCFEYIQNNYNFIKSDINLFNKYDDQIKVDNYTSNHIDVVNKHNSLISEHVQNATNITENIMTDVVEINEDKELNSLEQKQDKLLELYKKLQKEETIINDNYKIVHFNKLKEIENTLEKYNTISTSFNKINEKQNIVNLKNEFNNIKTKINDKVKELVDVDSTLTLESIQTFNNLYGDFMSNMQNVYKYEDTTNSELKKGKLYIENITNLLGRTNTFIKELDKYQGKNSVTNNYIEINKEYNSYIIKLNENANNLKEKFSKLLENIKGNETELYNINNIKNDIMNTWKLVNNIKQNFSRNLPLKEKLFQMEKMLLDINNIMNETKRTSNTDAYINTAFRDNENNKNKEDNNMNIETIVKLIDHIKIHNEKIKAEVLIIDDAKRKVNEITNNIKKAFTEITEKKNNDNNDVIISAKNIVNKANHLNNELDKFLLKLNELLSHNNNDIKDLEDEKLKMEEEIKRKEELERQEKLKAEEEERKEKARLEKEKKEREEKERLEKEKKEREEKERLEKEKKEREENERLEKEKKEREEKERLEKEKEVQLPKEELEIQAQLPKDGLEVQAHLPKEEELKKEEQEEEQQMSTQELEEQKTSEIIKEELVKGHNILEGSDKKNMELSKPEVSMDSTDNSPIINKETTKSGDADNSEGKQAEDISNSHSTQTDDISDSHRKQTDDINNLQSAQTNDRSRTQGEQTSDIGKEDISHNVKISNTSERSNITDDTNKNKSSNIIENSDITINSNTGDISSTPDESHISPKDNTYDSGVSDNKKSISESISDKLNLDESIITDENIRIDDNLNTINIDSTGSRGASSHDSSNKDVDGISNATSISNDDDISHASSARNDDDISHVSSDIHMDSVDTNASINTAENAHHRYNVNSSDSISSSHDTVRQNDFSSVINEGGNNEGRAENKFKEYEFQTEQTHDEWIMNPNKYTINEFDGIKLNEQPEHKITEKLVDIYPSAYRTLDEPKEIHGSNKKYHTFDNPDEREEDHTEKHDYDKHEDFYDERYSNDKSFDVFIYTSGGLVCCVLFFASIGFFTMNKSDKDECDFDPCEEIYNNDSSSNYVDKEEIIEIIFDENEEKYY</sequence>
<feature type="chain" id="PRO_5046957210" evidence="4">
    <location>
        <begin position="25"/>
        <end position="3302"/>
    </location>
</feature>
<evidence type="ECO:0000256" key="1">
    <source>
        <dbReference type="SAM" id="Coils"/>
    </source>
</evidence>
<evidence type="ECO:0000256" key="4">
    <source>
        <dbReference type="SAM" id="SignalP"/>
    </source>
</evidence>
<feature type="region of interest" description="Disordered" evidence="2">
    <location>
        <begin position="3192"/>
        <end position="3214"/>
    </location>
</feature>
<dbReference type="PANTHER" id="PTHR13270">
    <property type="entry name" value="PROTEIN C20ORF116-RELATED"/>
    <property type="match status" value="1"/>
</dbReference>
<feature type="coiled-coil region" evidence="1">
    <location>
        <begin position="967"/>
        <end position="1060"/>
    </location>
</feature>
<feature type="compositionally biased region" description="Polar residues" evidence="2">
    <location>
        <begin position="2869"/>
        <end position="2879"/>
    </location>
</feature>
<feature type="signal peptide" evidence="4">
    <location>
        <begin position="1"/>
        <end position="24"/>
    </location>
</feature>
<feature type="transmembrane region" description="Helical" evidence="3">
    <location>
        <begin position="3235"/>
        <end position="3256"/>
    </location>
</feature>
<dbReference type="EMBL" id="LT969436">
    <property type="protein sequence ID" value="SOV17706.1"/>
    <property type="molecule type" value="Genomic_DNA"/>
</dbReference>
<feature type="compositionally biased region" description="Polar residues" evidence="2">
    <location>
        <begin position="2923"/>
        <end position="2932"/>
    </location>
</feature>
<keyword evidence="3" id="KW-1133">Transmembrane helix</keyword>
<reference evidence="5" key="1">
    <citation type="submission" date="2016-09" db="EMBL/GenBank/DDBJ databases">
        <authorList>
            <consortium name="Pathogen Informatics"/>
            <person name="Sun Q."/>
            <person name="Inoue M."/>
        </authorList>
    </citation>
    <scope>NUCLEOTIDE SEQUENCE</scope>
</reference>